<protein>
    <recommendedName>
        <fullName evidence="3">DUF4238 domain-containing protein</fullName>
    </recommendedName>
</protein>
<sequence>MTQPTFRRVQKKNPHQLSVDQHIHAAHCIKKFTDEKGTVAVFDKPLSRWVQRKPDAAIFCAKRAWDHRSEKGYMISIETAFFNVIDNIDTPFTERRHDDISRYYHLWRLRGLARDKERNDVHFNNGLGHRLSIDEQEILEKNGYSFILENDGLLHHLASGLEIHVMLSKISRHMGHTKWGILTASRGEFLVADYYPGDTDGLQPFIPISPHHAFFANITDRHISVQQVRELNRASVASSKNYYFCRSLDNCPL</sequence>
<accession>A0A0T9M9J6</accession>
<proteinExistence type="predicted"/>
<dbReference type="AlphaFoldDB" id="A0A0T9M9J6"/>
<evidence type="ECO:0000313" key="1">
    <source>
        <dbReference type="EMBL" id="CNF81724.1"/>
    </source>
</evidence>
<gene>
    <name evidence="1" type="ORF">ERS008530_02194</name>
</gene>
<evidence type="ECO:0008006" key="3">
    <source>
        <dbReference type="Google" id="ProtNLM"/>
    </source>
</evidence>
<evidence type="ECO:0000313" key="2">
    <source>
        <dbReference type="Proteomes" id="UP000038750"/>
    </source>
</evidence>
<dbReference type="OrthoDB" id="8441435at2"/>
<name>A0A0T9M9J6_YERIN</name>
<dbReference type="RefSeq" id="WP_050073602.1">
    <property type="nucleotide sequence ID" value="NZ_CPZJ01000008.1"/>
</dbReference>
<reference evidence="1 2" key="1">
    <citation type="submission" date="2015-03" db="EMBL/GenBank/DDBJ databases">
        <authorList>
            <person name="Murphy D."/>
        </authorList>
    </citation>
    <scope>NUCLEOTIDE SEQUENCE [LARGE SCALE GENOMIC DNA]</scope>
    <source>
        <strain evidence="1 2">BR165/97</strain>
    </source>
</reference>
<organism evidence="1 2">
    <name type="scientific">Yersinia intermedia</name>
    <dbReference type="NCBI Taxonomy" id="631"/>
    <lineage>
        <taxon>Bacteria</taxon>
        <taxon>Pseudomonadati</taxon>
        <taxon>Pseudomonadota</taxon>
        <taxon>Gammaproteobacteria</taxon>
        <taxon>Enterobacterales</taxon>
        <taxon>Yersiniaceae</taxon>
        <taxon>Yersinia</taxon>
    </lineage>
</organism>
<dbReference type="Proteomes" id="UP000038750">
    <property type="component" value="Unassembled WGS sequence"/>
</dbReference>
<dbReference type="EMBL" id="CPZJ01000008">
    <property type="protein sequence ID" value="CNF81724.1"/>
    <property type="molecule type" value="Genomic_DNA"/>
</dbReference>